<protein>
    <recommendedName>
        <fullName evidence="3">SnoaL-like domain-containing protein</fullName>
    </recommendedName>
</protein>
<proteinExistence type="predicted"/>
<dbReference type="EMBL" id="ML978141">
    <property type="protein sequence ID" value="KAF2092933.1"/>
    <property type="molecule type" value="Genomic_DNA"/>
</dbReference>
<accession>A0A9P4I4R6</accession>
<evidence type="ECO:0000313" key="2">
    <source>
        <dbReference type="Proteomes" id="UP000799772"/>
    </source>
</evidence>
<dbReference type="OrthoDB" id="4971611at2759"/>
<reference evidence="1" key="1">
    <citation type="journal article" date="2020" name="Stud. Mycol.">
        <title>101 Dothideomycetes genomes: a test case for predicting lifestyles and emergence of pathogens.</title>
        <authorList>
            <person name="Haridas S."/>
            <person name="Albert R."/>
            <person name="Binder M."/>
            <person name="Bloem J."/>
            <person name="Labutti K."/>
            <person name="Salamov A."/>
            <person name="Andreopoulos B."/>
            <person name="Baker S."/>
            <person name="Barry K."/>
            <person name="Bills G."/>
            <person name="Bluhm B."/>
            <person name="Cannon C."/>
            <person name="Castanera R."/>
            <person name="Culley D."/>
            <person name="Daum C."/>
            <person name="Ezra D."/>
            <person name="Gonzalez J."/>
            <person name="Henrissat B."/>
            <person name="Kuo A."/>
            <person name="Liang C."/>
            <person name="Lipzen A."/>
            <person name="Lutzoni F."/>
            <person name="Magnuson J."/>
            <person name="Mondo S."/>
            <person name="Nolan M."/>
            <person name="Ohm R."/>
            <person name="Pangilinan J."/>
            <person name="Park H.-J."/>
            <person name="Ramirez L."/>
            <person name="Alfaro M."/>
            <person name="Sun H."/>
            <person name="Tritt A."/>
            <person name="Yoshinaga Y."/>
            <person name="Zwiers L.-H."/>
            <person name="Turgeon B."/>
            <person name="Goodwin S."/>
            <person name="Spatafora J."/>
            <person name="Crous P."/>
            <person name="Grigoriev I."/>
        </authorList>
    </citation>
    <scope>NUCLEOTIDE SEQUENCE</scope>
    <source>
        <strain evidence="1">CBS 133067</strain>
    </source>
</reference>
<comment type="caution">
    <text evidence="1">The sequence shown here is derived from an EMBL/GenBank/DDBJ whole genome shotgun (WGS) entry which is preliminary data.</text>
</comment>
<organism evidence="1 2">
    <name type="scientific">Rhizodiscina lignyota</name>
    <dbReference type="NCBI Taxonomy" id="1504668"/>
    <lineage>
        <taxon>Eukaryota</taxon>
        <taxon>Fungi</taxon>
        <taxon>Dikarya</taxon>
        <taxon>Ascomycota</taxon>
        <taxon>Pezizomycotina</taxon>
        <taxon>Dothideomycetes</taxon>
        <taxon>Pleosporomycetidae</taxon>
        <taxon>Aulographales</taxon>
        <taxon>Rhizodiscinaceae</taxon>
        <taxon>Rhizodiscina</taxon>
    </lineage>
</organism>
<name>A0A9P4I4R6_9PEZI</name>
<evidence type="ECO:0008006" key="3">
    <source>
        <dbReference type="Google" id="ProtNLM"/>
    </source>
</evidence>
<dbReference type="AlphaFoldDB" id="A0A9P4I4R6"/>
<evidence type="ECO:0000313" key="1">
    <source>
        <dbReference type="EMBL" id="KAF2092933.1"/>
    </source>
</evidence>
<dbReference type="Proteomes" id="UP000799772">
    <property type="component" value="Unassembled WGS sequence"/>
</dbReference>
<sequence>MAPYETLYHSGPPTPDLLQHPVLSFYAKYGANFIKPNEFRDAPFDDFYSADTVFTETDGTIIHGGAVVWEHYDELFGPFQHTHDAKSFVLITDKEEEKYTLYIEDVTTFVPHGKTEGTTIPRFFIYTIRKADPGKGTDGFQICAIRNFFDKTPLQKYN</sequence>
<keyword evidence="2" id="KW-1185">Reference proteome</keyword>
<gene>
    <name evidence="1" type="ORF">NA57DRAFT_81867</name>
</gene>